<evidence type="ECO:0000313" key="1">
    <source>
        <dbReference type="EMBL" id="GAH04252.1"/>
    </source>
</evidence>
<organism evidence="1">
    <name type="scientific">marine sediment metagenome</name>
    <dbReference type="NCBI Taxonomy" id="412755"/>
    <lineage>
        <taxon>unclassified sequences</taxon>
        <taxon>metagenomes</taxon>
        <taxon>ecological metagenomes</taxon>
    </lineage>
</organism>
<comment type="caution">
    <text evidence="1">The sequence shown here is derived from an EMBL/GenBank/DDBJ whole genome shotgun (WGS) entry which is preliminary data.</text>
</comment>
<dbReference type="AlphaFoldDB" id="X1C9Y7"/>
<feature type="non-terminal residue" evidence="1">
    <location>
        <position position="1"/>
    </location>
</feature>
<dbReference type="EMBL" id="BART01025769">
    <property type="protein sequence ID" value="GAH04252.1"/>
    <property type="molecule type" value="Genomic_DNA"/>
</dbReference>
<protein>
    <submittedName>
        <fullName evidence="1">Uncharacterized protein</fullName>
    </submittedName>
</protein>
<feature type="non-terminal residue" evidence="1">
    <location>
        <position position="280"/>
    </location>
</feature>
<sequence length="280" mass="31835">TGLCDHESDNTESAPAVDMQQELESFLKENTKTQLIELICDLAEKHPEMAEDLIDRKQMISGNIKALVTRLRNQIDDIGEEPGWQSYWAGEGYTPDYSGIRKKLETLLKAGHADDVLTLGRELVTTGIRQVEESNDEGETAMEIADCMPLIVEALDRSSLDDVGKLSWALDAVLEDQFEVCEAFAEYLDRRHPQTAWHTFADRLLGRLKRFKGTRSADNFSRSYERDRLSGWAIHALEQAGREDEIIPLCVAEAKRTGSYDRLVERLVAARRYEDAEQWI</sequence>
<name>X1C9Y7_9ZZZZ</name>
<accession>X1C9Y7</accession>
<proteinExistence type="predicted"/>
<gene>
    <name evidence="1" type="ORF">S01H4_46161</name>
</gene>
<reference evidence="1" key="1">
    <citation type="journal article" date="2014" name="Front. Microbiol.">
        <title>High frequency of phylogenetically diverse reductive dehalogenase-homologous genes in deep subseafloor sedimentary metagenomes.</title>
        <authorList>
            <person name="Kawai M."/>
            <person name="Futagami T."/>
            <person name="Toyoda A."/>
            <person name="Takaki Y."/>
            <person name="Nishi S."/>
            <person name="Hori S."/>
            <person name="Arai W."/>
            <person name="Tsubouchi T."/>
            <person name="Morono Y."/>
            <person name="Uchiyama I."/>
            <person name="Ito T."/>
            <person name="Fujiyama A."/>
            <person name="Inagaki F."/>
            <person name="Takami H."/>
        </authorList>
    </citation>
    <scope>NUCLEOTIDE SEQUENCE</scope>
    <source>
        <strain evidence="1">Expedition CK06-06</strain>
    </source>
</reference>